<dbReference type="EC" id="4.1.2.25" evidence="8"/>
<accession>D8SID2</accession>
<dbReference type="HOGENOM" id="CLU_112632_1_3_1"/>
<dbReference type="CDD" id="cd00534">
    <property type="entry name" value="DHNA_DHNTPE"/>
    <property type="match status" value="1"/>
</dbReference>
<dbReference type="SMART" id="SM00905">
    <property type="entry name" value="FolB"/>
    <property type="match status" value="1"/>
</dbReference>
<comment type="subunit">
    <text evidence="7">Homooctamer. Forms a hollow cylinder assembled from two ring-shaped tetramers.</text>
</comment>
<dbReference type="NCBIfam" id="TIGR00526">
    <property type="entry name" value="folB_dom"/>
    <property type="match status" value="1"/>
</dbReference>
<evidence type="ECO:0000256" key="6">
    <source>
        <dbReference type="ARBA" id="ARBA00055579"/>
    </source>
</evidence>
<reference evidence="10 11" key="1">
    <citation type="journal article" date="2011" name="Science">
        <title>The Selaginella genome identifies genetic changes associated with the evolution of vascular plants.</title>
        <authorList>
            <person name="Banks J.A."/>
            <person name="Nishiyama T."/>
            <person name="Hasebe M."/>
            <person name="Bowman J.L."/>
            <person name="Gribskov M."/>
            <person name="dePamphilis C."/>
            <person name="Albert V.A."/>
            <person name="Aono N."/>
            <person name="Aoyama T."/>
            <person name="Ambrose B.A."/>
            <person name="Ashton N.W."/>
            <person name="Axtell M.J."/>
            <person name="Barker E."/>
            <person name="Barker M.S."/>
            <person name="Bennetzen J.L."/>
            <person name="Bonawitz N.D."/>
            <person name="Chapple C."/>
            <person name="Cheng C."/>
            <person name="Correa L.G."/>
            <person name="Dacre M."/>
            <person name="DeBarry J."/>
            <person name="Dreyer I."/>
            <person name="Elias M."/>
            <person name="Engstrom E.M."/>
            <person name="Estelle M."/>
            <person name="Feng L."/>
            <person name="Finet C."/>
            <person name="Floyd S.K."/>
            <person name="Frommer W.B."/>
            <person name="Fujita T."/>
            <person name="Gramzow L."/>
            <person name="Gutensohn M."/>
            <person name="Harholt J."/>
            <person name="Hattori M."/>
            <person name="Heyl A."/>
            <person name="Hirai T."/>
            <person name="Hiwatashi Y."/>
            <person name="Ishikawa M."/>
            <person name="Iwata M."/>
            <person name="Karol K.G."/>
            <person name="Koehler B."/>
            <person name="Kolukisaoglu U."/>
            <person name="Kubo M."/>
            <person name="Kurata T."/>
            <person name="Lalonde S."/>
            <person name="Li K."/>
            <person name="Li Y."/>
            <person name="Litt A."/>
            <person name="Lyons E."/>
            <person name="Manning G."/>
            <person name="Maruyama T."/>
            <person name="Michael T.P."/>
            <person name="Mikami K."/>
            <person name="Miyazaki S."/>
            <person name="Morinaga S."/>
            <person name="Murata T."/>
            <person name="Mueller-Roeber B."/>
            <person name="Nelson D.R."/>
            <person name="Obara M."/>
            <person name="Oguri Y."/>
            <person name="Olmstead R.G."/>
            <person name="Onodera N."/>
            <person name="Petersen B.L."/>
            <person name="Pils B."/>
            <person name="Prigge M."/>
            <person name="Rensing S.A."/>
            <person name="Riano-Pachon D.M."/>
            <person name="Roberts A.W."/>
            <person name="Sato Y."/>
            <person name="Scheller H.V."/>
            <person name="Schulz B."/>
            <person name="Schulz C."/>
            <person name="Shakirov E.V."/>
            <person name="Shibagaki N."/>
            <person name="Shinohara N."/>
            <person name="Shippen D.E."/>
            <person name="Soerensen I."/>
            <person name="Sotooka R."/>
            <person name="Sugimoto N."/>
            <person name="Sugita M."/>
            <person name="Sumikawa N."/>
            <person name="Tanurdzic M."/>
            <person name="Theissen G."/>
            <person name="Ulvskov P."/>
            <person name="Wakazuki S."/>
            <person name="Weng J.K."/>
            <person name="Willats W.W."/>
            <person name="Wipf D."/>
            <person name="Wolf P.G."/>
            <person name="Yang L."/>
            <person name="Zimmer A.D."/>
            <person name="Zhu Q."/>
            <person name="Mitros T."/>
            <person name="Hellsten U."/>
            <person name="Loque D."/>
            <person name="Otillar R."/>
            <person name="Salamov A."/>
            <person name="Schmutz J."/>
            <person name="Shapiro H."/>
            <person name="Lindquist E."/>
            <person name="Lucas S."/>
            <person name="Rokhsar D."/>
            <person name="Grigoriev I.V."/>
        </authorList>
    </citation>
    <scope>NUCLEOTIDE SEQUENCE [LARGE SCALE GENOMIC DNA]</scope>
</reference>
<dbReference type="InterPro" id="IPR043133">
    <property type="entry name" value="GTP-CH-I_C/QueF"/>
</dbReference>
<dbReference type="EMBL" id="GL377621">
    <property type="protein sequence ID" value="EFJ15949.1"/>
    <property type="molecule type" value="Genomic_DNA"/>
</dbReference>
<evidence type="ECO:0000256" key="4">
    <source>
        <dbReference type="ARBA" id="ARBA00022909"/>
    </source>
</evidence>
<dbReference type="STRING" id="88036.D8SID2"/>
<dbReference type="SUPFAM" id="SSF55620">
    <property type="entry name" value="Tetrahydrobiopterin biosynthesis enzymes-like"/>
    <property type="match status" value="1"/>
</dbReference>
<dbReference type="Gene3D" id="3.30.1130.10">
    <property type="match status" value="1"/>
</dbReference>
<dbReference type="Gramene" id="EFJ15949">
    <property type="protein sequence ID" value="EFJ15949"/>
    <property type="gene ID" value="SELMODRAFT_234163"/>
</dbReference>
<evidence type="ECO:0000256" key="1">
    <source>
        <dbReference type="ARBA" id="ARBA00001353"/>
    </source>
</evidence>
<dbReference type="Proteomes" id="UP000001514">
    <property type="component" value="Unassembled WGS sequence"/>
</dbReference>
<organism evidence="11">
    <name type="scientific">Selaginella moellendorffii</name>
    <name type="common">Spikemoss</name>
    <dbReference type="NCBI Taxonomy" id="88036"/>
    <lineage>
        <taxon>Eukaryota</taxon>
        <taxon>Viridiplantae</taxon>
        <taxon>Streptophyta</taxon>
        <taxon>Embryophyta</taxon>
        <taxon>Tracheophyta</taxon>
        <taxon>Lycopodiopsida</taxon>
        <taxon>Selaginellales</taxon>
        <taxon>Selaginellaceae</taxon>
        <taxon>Selaginella</taxon>
    </lineage>
</organism>
<dbReference type="PANTHER" id="PTHR42844:SF1">
    <property type="entry name" value="DIHYDRONEOPTERIN ALDOLASE 1-RELATED"/>
    <property type="match status" value="1"/>
</dbReference>
<dbReference type="GO" id="GO:0046656">
    <property type="term" value="P:folic acid biosynthetic process"/>
    <property type="evidence" value="ECO:0007669"/>
    <property type="project" value="UniProtKB-UniRule"/>
</dbReference>
<dbReference type="OrthoDB" id="1863886at2759"/>
<evidence type="ECO:0000256" key="7">
    <source>
        <dbReference type="ARBA" id="ARBA00063311"/>
    </source>
</evidence>
<dbReference type="InParanoid" id="D8SID2"/>
<dbReference type="KEGG" id="smo:SELMODRAFT_234163"/>
<sequence>MSDPNGDKLILRGMIFHGYHGVYDEEKKLGQKFLVDADVWTDLSKACNSDNIEDSISYGAIYRIVKAVVEGPPFSLLEAVAASIAKGVFERFPSATSIRVRVGKPHVAVKGSVDYLGVEIFRRNPSSNKEI</sequence>
<dbReference type="PANTHER" id="PTHR42844">
    <property type="entry name" value="DIHYDRONEOPTERIN ALDOLASE 1-RELATED"/>
    <property type="match status" value="1"/>
</dbReference>
<keyword evidence="11" id="KW-1185">Reference proteome</keyword>
<dbReference type="InterPro" id="IPR006157">
    <property type="entry name" value="FolB_dom"/>
</dbReference>
<keyword evidence="4 8" id="KW-0289">Folate biosynthesis</keyword>
<comment type="catalytic activity">
    <reaction evidence="1 8">
        <text>7,8-dihydroneopterin = 6-hydroxymethyl-7,8-dihydropterin + glycolaldehyde</text>
        <dbReference type="Rhea" id="RHEA:10540"/>
        <dbReference type="ChEBI" id="CHEBI:17001"/>
        <dbReference type="ChEBI" id="CHEBI:17071"/>
        <dbReference type="ChEBI" id="CHEBI:44841"/>
        <dbReference type="EC" id="4.1.2.25"/>
    </reaction>
</comment>
<comment type="pathway">
    <text evidence="2 8">Cofactor biosynthesis; tetrahydrofolate biosynthesis; 2-amino-4-hydroxy-6-hydroxymethyl-7,8-dihydropteridine diphosphate from 7,8-dihydroneopterin triphosphate: step 3/4.</text>
</comment>
<dbReference type="AlphaFoldDB" id="D8SID2"/>
<comment type="function">
    <text evidence="6">Catalyzes the conversion of 7,8-dihydroneopterin into 6-hydroxymethyl-7,8-dihydropterin, a biosynthetic precursor of the vitamin tetrahydrofolate. Can use L-threo-dihydroneopterin and D-erythro-dihydroneopterin as substrates for the formation of 6-hydroxymethyldihydropterin, but it can also catalyze the epimerization of carbon 2' of dihydroneopterin and dihydromonapterin.</text>
</comment>
<comment type="similarity">
    <text evidence="3 8">Belongs to the DHNA family.</text>
</comment>
<evidence type="ECO:0000256" key="5">
    <source>
        <dbReference type="ARBA" id="ARBA00023239"/>
    </source>
</evidence>
<dbReference type="eggNOG" id="ENOG502RZV8">
    <property type="taxonomic scope" value="Eukaryota"/>
</dbReference>
<dbReference type="GO" id="GO:0004150">
    <property type="term" value="F:dihydroneopterin aldolase activity"/>
    <property type="evidence" value="ECO:0000318"/>
    <property type="project" value="GO_Central"/>
</dbReference>
<dbReference type="UniPathway" id="UPA00077">
    <property type="reaction ID" value="UER00154"/>
</dbReference>
<feature type="domain" description="Dihydroneopterin aldolase/epimerase" evidence="9">
    <location>
        <begin position="9"/>
        <end position="122"/>
    </location>
</feature>
<evidence type="ECO:0000313" key="10">
    <source>
        <dbReference type="EMBL" id="EFJ15949.1"/>
    </source>
</evidence>
<evidence type="ECO:0000256" key="2">
    <source>
        <dbReference type="ARBA" id="ARBA00005013"/>
    </source>
</evidence>
<protein>
    <recommendedName>
        <fullName evidence="8">7,8-dihydroneopterin aldolase</fullName>
        <ecNumber evidence="8">4.1.2.25</ecNumber>
    </recommendedName>
</protein>
<gene>
    <name evidence="10" type="ORF">SELMODRAFT_234163</name>
</gene>
<dbReference type="InterPro" id="IPR006156">
    <property type="entry name" value="Dihydroneopterin_aldolase"/>
</dbReference>
<evidence type="ECO:0000313" key="11">
    <source>
        <dbReference type="Proteomes" id="UP000001514"/>
    </source>
</evidence>
<evidence type="ECO:0000256" key="3">
    <source>
        <dbReference type="ARBA" id="ARBA00005708"/>
    </source>
</evidence>
<dbReference type="FunCoup" id="D8SID2">
    <property type="interactions" value="580"/>
</dbReference>
<comment type="function">
    <text evidence="8">Catalyzes the conversion of 7,8-dihydroneopterin to 6-hydroxymethyl-7,8-dihydropterin.</text>
</comment>
<evidence type="ECO:0000256" key="8">
    <source>
        <dbReference type="RuleBase" id="RU362079"/>
    </source>
</evidence>
<dbReference type="GO" id="GO:0046654">
    <property type="term" value="P:tetrahydrofolate biosynthetic process"/>
    <property type="evidence" value="ECO:0007669"/>
    <property type="project" value="UniProtKB-UniRule"/>
</dbReference>
<evidence type="ECO:0000259" key="9">
    <source>
        <dbReference type="SMART" id="SM00905"/>
    </source>
</evidence>
<proteinExistence type="inferred from homology"/>
<dbReference type="NCBIfam" id="TIGR00525">
    <property type="entry name" value="folB"/>
    <property type="match status" value="1"/>
</dbReference>
<dbReference type="Pfam" id="PF02152">
    <property type="entry name" value="FolB"/>
    <property type="match status" value="1"/>
</dbReference>
<name>D8SID2_SELML</name>
<dbReference type="GO" id="GO:0005737">
    <property type="term" value="C:cytoplasm"/>
    <property type="evidence" value="ECO:0000318"/>
    <property type="project" value="GO_Central"/>
</dbReference>
<dbReference type="OMA" id="GHYKSVA"/>
<keyword evidence="5 8" id="KW-0456">Lyase</keyword>
<dbReference type="FunFam" id="3.30.1130.10:FF:000003">
    <property type="entry name" value="7,8-dihydroneopterin aldolase"/>
    <property type="match status" value="1"/>
</dbReference>